<dbReference type="GO" id="GO:0032012">
    <property type="term" value="P:regulation of ARF protein signal transduction"/>
    <property type="evidence" value="ECO:0007669"/>
    <property type="project" value="InterPro"/>
</dbReference>
<dbReference type="Proteomes" id="UP000016930">
    <property type="component" value="Unassembled WGS sequence"/>
</dbReference>
<feature type="compositionally biased region" description="Basic residues" evidence="1">
    <location>
        <begin position="294"/>
        <end position="305"/>
    </location>
</feature>
<dbReference type="OrthoDB" id="430364at2759"/>
<feature type="compositionally biased region" description="Acidic residues" evidence="1">
    <location>
        <begin position="44"/>
        <end position="56"/>
    </location>
</feature>
<dbReference type="HOGENOM" id="CLU_001294_0_0_1"/>
<feature type="compositionally biased region" description="Basic residues" evidence="1">
    <location>
        <begin position="96"/>
        <end position="109"/>
    </location>
</feature>
<dbReference type="EMBL" id="KB445796">
    <property type="protein sequence ID" value="EMD37551.1"/>
    <property type="molecule type" value="Genomic_DNA"/>
</dbReference>
<feature type="region of interest" description="Disordered" evidence="1">
    <location>
        <begin position="667"/>
        <end position="713"/>
    </location>
</feature>
<feature type="compositionally biased region" description="Polar residues" evidence="1">
    <location>
        <begin position="121"/>
        <end position="145"/>
    </location>
</feature>
<feature type="region of interest" description="Disordered" evidence="1">
    <location>
        <begin position="229"/>
        <end position="254"/>
    </location>
</feature>
<dbReference type="PROSITE" id="PS50190">
    <property type="entry name" value="SEC7"/>
    <property type="match status" value="1"/>
</dbReference>
<feature type="compositionally biased region" description="Pro residues" evidence="1">
    <location>
        <begin position="402"/>
        <end position="415"/>
    </location>
</feature>
<accession>M2RFG5</accession>
<evidence type="ECO:0000259" key="2">
    <source>
        <dbReference type="PROSITE" id="PS50190"/>
    </source>
</evidence>
<dbReference type="Gene3D" id="1.10.220.20">
    <property type="match status" value="1"/>
</dbReference>
<dbReference type="Gene3D" id="1.10.1000.11">
    <property type="entry name" value="Arf Nucleotide-binding Site Opener,domain 2"/>
    <property type="match status" value="1"/>
</dbReference>
<evidence type="ECO:0000313" key="4">
    <source>
        <dbReference type="Proteomes" id="UP000016930"/>
    </source>
</evidence>
<evidence type="ECO:0000313" key="3">
    <source>
        <dbReference type="EMBL" id="EMD37551.1"/>
    </source>
</evidence>
<dbReference type="Gene3D" id="2.30.29.30">
    <property type="entry name" value="Pleckstrin-homology domain (PH domain)/Phosphotyrosine-binding domain (PTB)"/>
    <property type="match status" value="1"/>
</dbReference>
<keyword evidence="4" id="KW-1185">Reference proteome</keyword>
<organism evidence="3 4">
    <name type="scientific">Ceriporiopsis subvermispora (strain B)</name>
    <name type="common">White-rot fungus</name>
    <name type="synonym">Gelatoporia subvermispora</name>
    <dbReference type="NCBI Taxonomy" id="914234"/>
    <lineage>
        <taxon>Eukaryota</taxon>
        <taxon>Fungi</taxon>
        <taxon>Dikarya</taxon>
        <taxon>Basidiomycota</taxon>
        <taxon>Agaricomycotina</taxon>
        <taxon>Agaricomycetes</taxon>
        <taxon>Polyporales</taxon>
        <taxon>Gelatoporiaceae</taxon>
        <taxon>Gelatoporia</taxon>
    </lineage>
</organism>
<feature type="region of interest" description="Disordered" evidence="1">
    <location>
        <begin position="625"/>
        <end position="653"/>
    </location>
</feature>
<evidence type="ECO:0000256" key="1">
    <source>
        <dbReference type="SAM" id="MobiDB-lite"/>
    </source>
</evidence>
<protein>
    <recommendedName>
        <fullName evidence="2">SEC7 domain-containing protein</fullName>
    </recommendedName>
</protein>
<feature type="region of interest" description="Disordered" evidence="1">
    <location>
        <begin position="1601"/>
        <end position="1632"/>
    </location>
</feature>
<dbReference type="Pfam" id="PF01369">
    <property type="entry name" value="Sec7"/>
    <property type="match status" value="1"/>
</dbReference>
<feature type="region of interest" description="Disordered" evidence="1">
    <location>
        <begin position="1020"/>
        <end position="1071"/>
    </location>
</feature>
<dbReference type="SUPFAM" id="SSF48425">
    <property type="entry name" value="Sec7 domain"/>
    <property type="match status" value="1"/>
</dbReference>
<feature type="region of interest" description="Disordered" evidence="1">
    <location>
        <begin position="853"/>
        <end position="884"/>
    </location>
</feature>
<feature type="compositionally biased region" description="Basic and acidic residues" evidence="1">
    <location>
        <begin position="536"/>
        <end position="561"/>
    </location>
</feature>
<feature type="compositionally biased region" description="Polar residues" evidence="1">
    <location>
        <begin position="274"/>
        <end position="284"/>
    </location>
</feature>
<dbReference type="SMART" id="SM00222">
    <property type="entry name" value="Sec7"/>
    <property type="match status" value="1"/>
</dbReference>
<feature type="compositionally biased region" description="Low complexity" evidence="1">
    <location>
        <begin position="1050"/>
        <end position="1059"/>
    </location>
</feature>
<sequence length="1709" mass="185831">MDHSSVAEQRATAVAKLKRAASLPRMKDGRRPPMHVEAVSEGERIDDDGPDEESAQESDARLEEGDQAGPSDAPPNVEETDIPSPETPVASSHTPVRAKRRSRSRTRSRGSRDLKGKAVPKQSSATGSASHANESSADEYYNTSAVGEDAPPSPPLVSPIPSHIIAGIPPSRLLRSPISPLQPLLYPGTTPPTPTLPSLDDISRGIGLFRSNSAGAARAMAMSKLTNGAETDYSHMSPSPTPDPLGRLGRNNTVSGGERLAARKLMLNRLGNRLNQADGDQTSGGEEPTPTVTSKRRRRRSKRASSRASTVVDDREEREPPSTSPNTPVVPPSPLPRSFTPAHEPPRAPSAAGHVLINGNARSPTPQRAQNGDLPFDYEKPTGHRGVVVEEEDDVPERLSPPRVPQLPSLPPRVFPQPGQRMPHTSDAPSFGSEGSNGASVPVFLSRTPSTRQDIFPASPFATPLREKPYPYEEDEEDQYQDLLPPRRAVFERDSEISWVADLVPRMPLHDDDEDEDTDDEGAEPDPEPEPEQEQEQEHTEELPPAQEEHRSSAEYDRDVQRPSTQLNLVVDLETSPETSAAQIPPSPSSLVALSGTISAEPQIVAQTSSATSSATYPMRLSVAVPSQVERSPSGENTDWDESRGSAFESAAKRAAGASAGAWEKVKGAFSRSNSSNGRRSRTNSLGIRDRRHNNTDSSVSRESGASHTSCKTDKGEVAGVFAQQQVSPPLMQAPSASASILSLTPQSAPMGSNSPVPPASSADLMKYADSKLFPFPGMIHLEEQRNRARAMTPSASSPDVTGLIGLETVNSTSSSSTATRVAEAGRERKISHQASDTRLFTKFNGIMSPPAITSVPSSASQDYFSPRVTPPSSQQGSLKLPKDREGVRNWLKLFSSHKSSSSPASAPSVSSTHSAHSASKKPSLTDLFTGIGRKENNDLTDWEDIGHDKARTPTTSPSSAPAVTRHVKENGKPLGTNGGVERHSPPVVSPEITQSRLTEENGQHTVTDEAVASYVVADYPLDFPSSPPEPPSSTTPDPQSSLDEFPARSTTDSFSSSSHQTPESPHELGQSAIIMERLDEILGRGSKSSSLPSVLDDPPRKLILSSPVLQVTNVNTVKDRFLFLFNDILVIAKPIVQDPETLLDPAKPSPSDRKFIVKSVVQLRDLRFSSERDEVRAKVSQDTGSMRHPIIRSFVHNFSRDPDHAITSLFEKTSTRTDPVVVGQLLFKTLDIDRARLGDYLSRRTSKVVLKAFVDNFGLMGLRIDKALRVFLQSINIPPRSSASPVALEYLIEAFASRWYEANAGNVMYDKDVAVRLVRAIVQLNEAMHGAIAQEPGITGYPKRNIIARDFMDAFRRYDPRGLVSDELLDKIYSSIRKEKLSQARVLNQNSYPDVPIVVKRPLPTRLTYRQQSDPVILRIPQPDPQLTIQLYGPDLTFDPPVLSFAKSSEASFRVTGNSLGAKNIIMWRSGPNALAYSGLPLSSTVLVERSFMRNTFQLAFVNHTGAKRKYMFSVDDSLVRHQWVVSLQRHIGIAASNPTAMAGLSGPPNQAQKAHDILAFRVLQETLITQDAPSSAYPSSPIDQAFARLTGMSRHADRGIPGVMSGPVLPTLRKQGDTSSPHARSKSRSKVYRLGAGKLEPDHPDPAADDEQCHQDMLVDTNKREARLWSGDDLETLCRQNSSIPFLLEYLQVGRAGEMPHGISPPQ</sequence>
<feature type="compositionally biased region" description="Polar residues" evidence="1">
    <location>
        <begin position="360"/>
        <end position="370"/>
    </location>
</feature>
<dbReference type="InterPro" id="IPR000904">
    <property type="entry name" value="Sec7_dom"/>
</dbReference>
<dbReference type="InterPro" id="IPR035999">
    <property type="entry name" value="Sec7_dom_sf"/>
</dbReference>
<dbReference type="GO" id="GO:0005085">
    <property type="term" value="F:guanyl-nucleotide exchange factor activity"/>
    <property type="evidence" value="ECO:0007669"/>
    <property type="project" value="InterPro"/>
</dbReference>
<feature type="region of interest" description="Disordered" evidence="1">
    <location>
        <begin position="898"/>
        <end position="1007"/>
    </location>
</feature>
<dbReference type="InterPro" id="IPR011993">
    <property type="entry name" value="PH-like_dom_sf"/>
</dbReference>
<reference evidence="3 4" key="1">
    <citation type="journal article" date="2012" name="Proc. Natl. Acad. Sci. U.S.A.">
        <title>Comparative genomics of Ceriporiopsis subvermispora and Phanerochaete chrysosporium provide insight into selective ligninolysis.</title>
        <authorList>
            <person name="Fernandez-Fueyo E."/>
            <person name="Ruiz-Duenas F.J."/>
            <person name="Ferreira P."/>
            <person name="Floudas D."/>
            <person name="Hibbett D.S."/>
            <person name="Canessa P."/>
            <person name="Larrondo L.F."/>
            <person name="James T.Y."/>
            <person name="Seelenfreund D."/>
            <person name="Lobos S."/>
            <person name="Polanco R."/>
            <person name="Tello M."/>
            <person name="Honda Y."/>
            <person name="Watanabe T."/>
            <person name="Watanabe T."/>
            <person name="Ryu J.S."/>
            <person name="Kubicek C.P."/>
            <person name="Schmoll M."/>
            <person name="Gaskell J."/>
            <person name="Hammel K.E."/>
            <person name="St John F.J."/>
            <person name="Vanden Wymelenberg A."/>
            <person name="Sabat G."/>
            <person name="Splinter BonDurant S."/>
            <person name="Syed K."/>
            <person name="Yadav J.S."/>
            <person name="Doddapaneni H."/>
            <person name="Subramanian V."/>
            <person name="Lavin J.L."/>
            <person name="Oguiza J.A."/>
            <person name="Perez G."/>
            <person name="Pisabarro A.G."/>
            <person name="Ramirez L."/>
            <person name="Santoyo F."/>
            <person name="Master E."/>
            <person name="Coutinho P.M."/>
            <person name="Henrissat B."/>
            <person name="Lombard V."/>
            <person name="Magnuson J.K."/>
            <person name="Kuees U."/>
            <person name="Hori C."/>
            <person name="Igarashi K."/>
            <person name="Samejima M."/>
            <person name="Held B.W."/>
            <person name="Barry K.W."/>
            <person name="LaButti K.M."/>
            <person name="Lapidus A."/>
            <person name="Lindquist E.A."/>
            <person name="Lucas S.M."/>
            <person name="Riley R."/>
            <person name="Salamov A.A."/>
            <person name="Hoffmeister D."/>
            <person name="Schwenk D."/>
            <person name="Hadar Y."/>
            <person name="Yarden O."/>
            <person name="de Vries R.P."/>
            <person name="Wiebenga A."/>
            <person name="Stenlid J."/>
            <person name="Eastwood D."/>
            <person name="Grigoriev I.V."/>
            <person name="Berka R.M."/>
            <person name="Blanchette R.A."/>
            <person name="Kersten P."/>
            <person name="Martinez A.T."/>
            <person name="Vicuna R."/>
            <person name="Cullen D."/>
        </authorList>
    </citation>
    <scope>NUCLEOTIDE SEQUENCE [LARGE SCALE GENOMIC DNA]</scope>
    <source>
        <strain evidence="3 4">B</strain>
    </source>
</reference>
<proteinExistence type="predicted"/>
<feature type="domain" description="SEC7" evidence="2">
    <location>
        <begin position="1181"/>
        <end position="1380"/>
    </location>
</feature>
<feature type="compositionally biased region" description="Acidic residues" evidence="1">
    <location>
        <begin position="511"/>
        <end position="535"/>
    </location>
</feature>
<dbReference type="SUPFAM" id="SSF50729">
    <property type="entry name" value="PH domain-like"/>
    <property type="match status" value="1"/>
</dbReference>
<feature type="compositionally biased region" description="Polar residues" evidence="1">
    <location>
        <begin position="953"/>
        <end position="962"/>
    </location>
</feature>
<dbReference type="STRING" id="914234.M2RFG5"/>
<feature type="compositionally biased region" description="Polar residues" evidence="1">
    <location>
        <begin position="696"/>
        <end position="710"/>
    </location>
</feature>
<gene>
    <name evidence="3" type="ORF">CERSUDRAFT_114193</name>
</gene>
<dbReference type="InterPro" id="IPR023394">
    <property type="entry name" value="Sec7_C_sf"/>
</dbReference>
<feature type="region of interest" description="Disordered" evidence="1">
    <location>
        <begin position="274"/>
        <end position="589"/>
    </location>
</feature>
<feature type="compositionally biased region" description="Low complexity" evidence="1">
    <location>
        <begin position="898"/>
        <end position="923"/>
    </location>
</feature>
<feature type="compositionally biased region" description="Polar residues" evidence="1">
    <location>
        <begin position="855"/>
        <end position="864"/>
    </location>
</feature>
<name>M2RFG5_CERS8</name>
<feature type="compositionally biased region" description="Polar residues" evidence="1">
    <location>
        <begin position="229"/>
        <end position="238"/>
    </location>
</feature>
<feature type="region of interest" description="Disordered" evidence="1">
    <location>
        <begin position="1"/>
        <end position="161"/>
    </location>
</feature>